<organism evidence="2 3">
    <name type="scientific">Silurus asotus</name>
    <name type="common">Amur catfish</name>
    <name type="synonym">Parasilurus asotus</name>
    <dbReference type="NCBI Taxonomy" id="30991"/>
    <lineage>
        <taxon>Eukaryota</taxon>
        <taxon>Metazoa</taxon>
        <taxon>Chordata</taxon>
        <taxon>Craniata</taxon>
        <taxon>Vertebrata</taxon>
        <taxon>Euteleostomi</taxon>
        <taxon>Actinopterygii</taxon>
        <taxon>Neopterygii</taxon>
        <taxon>Teleostei</taxon>
        <taxon>Ostariophysi</taxon>
        <taxon>Siluriformes</taxon>
        <taxon>Siluridae</taxon>
        <taxon>Silurus</taxon>
    </lineage>
</organism>
<dbReference type="EMBL" id="MU527077">
    <property type="protein sequence ID" value="KAI5630270.1"/>
    <property type="molecule type" value="Genomic_DNA"/>
</dbReference>
<gene>
    <name evidence="2" type="ORF">C0J50_12595</name>
</gene>
<proteinExistence type="predicted"/>
<evidence type="ECO:0000313" key="3">
    <source>
        <dbReference type="Proteomes" id="UP001205998"/>
    </source>
</evidence>
<feature type="non-terminal residue" evidence="2">
    <location>
        <position position="1"/>
    </location>
</feature>
<dbReference type="PROSITE" id="PS50835">
    <property type="entry name" value="IG_LIKE"/>
    <property type="match status" value="1"/>
</dbReference>
<dbReference type="InterPro" id="IPR036179">
    <property type="entry name" value="Ig-like_dom_sf"/>
</dbReference>
<reference evidence="2" key="1">
    <citation type="submission" date="2018-07" db="EMBL/GenBank/DDBJ databases">
        <title>Comparative genomics of catfishes provides insights into carnivory and benthic adaptation.</title>
        <authorList>
            <person name="Zhang Y."/>
            <person name="Wang D."/>
            <person name="Peng Z."/>
            <person name="Zheng S."/>
            <person name="Shao F."/>
            <person name="Tao W."/>
        </authorList>
    </citation>
    <scope>NUCLEOTIDE SEQUENCE</scope>
    <source>
        <strain evidence="2">Chongqing</strain>
    </source>
</reference>
<protein>
    <recommendedName>
        <fullName evidence="1">Ig-like domain-containing protein</fullName>
    </recommendedName>
</protein>
<dbReference type="SMART" id="SM00409">
    <property type="entry name" value="IG"/>
    <property type="match status" value="2"/>
</dbReference>
<dbReference type="Gene3D" id="2.60.40.10">
    <property type="entry name" value="Immunoglobulins"/>
    <property type="match status" value="2"/>
</dbReference>
<name>A0AAD5B950_SILAS</name>
<dbReference type="SUPFAM" id="SSF48726">
    <property type="entry name" value="Immunoglobulin"/>
    <property type="match status" value="2"/>
</dbReference>
<dbReference type="Proteomes" id="UP001205998">
    <property type="component" value="Unassembled WGS sequence"/>
</dbReference>
<evidence type="ECO:0000259" key="1">
    <source>
        <dbReference type="PROSITE" id="PS50835"/>
    </source>
</evidence>
<dbReference type="InterPro" id="IPR003599">
    <property type="entry name" value="Ig_sub"/>
</dbReference>
<feature type="domain" description="Ig-like" evidence="1">
    <location>
        <begin position="76"/>
        <end position="158"/>
    </location>
</feature>
<dbReference type="PANTHER" id="PTHR46013">
    <property type="entry name" value="VASCULAR CELL ADHESION MOLECULE 1"/>
    <property type="match status" value="1"/>
</dbReference>
<sequence length="166" mass="18958">CTFTKPDHSNVTQREWYRVQSSEGEPQDLSKDPQYSGRVIIWTPDCALTVKNVRVSDSGVYNFRFKTQSSDWTSAPSGVHLTVTDLQVKVDPNTEGQREVKLTCSFTCSLSPYNFSWYKNGQKLKTTNDIFIVLDSTSLQDEGSYSCRVYESERRSFPVCECGFNF</sequence>
<evidence type="ECO:0000313" key="2">
    <source>
        <dbReference type="EMBL" id="KAI5630270.1"/>
    </source>
</evidence>
<dbReference type="Pfam" id="PF13895">
    <property type="entry name" value="Ig_2"/>
    <property type="match status" value="1"/>
</dbReference>
<dbReference type="PANTHER" id="PTHR46013:SF4">
    <property type="entry name" value="B-CELL RECEPTOR CD22-RELATED"/>
    <property type="match status" value="1"/>
</dbReference>
<dbReference type="AlphaFoldDB" id="A0AAD5B950"/>
<feature type="non-terminal residue" evidence="2">
    <location>
        <position position="166"/>
    </location>
</feature>
<dbReference type="InterPro" id="IPR007110">
    <property type="entry name" value="Ig-like_dom"/>
</dbReference>
<accession>A0AAD5B950</accession>
<comment type="caution">
    <text evidence="2">The sequence shown here is derived from an EMBL/GenBank/DDBJ whole genome shotgun (WGS) entry which is preliminary data.</text>
</comment>
<dbReference type="InterPro" id="IPR013783">
    <property type="entry name" value="Ig-like_fold"/>
</dbReference>
<keyword evidence="3" id="KW-1185">Reference proteome</keyword>